<name>A0A291M2Y6_9RHOB</name>
<reference evidence="8 9" key="1">
    <citation type="submission" date="2017-05" db="EMBL/GenBank/DDBJ databases">
        <title>Comparative genomic and metabolic analysis of manganese-oxidizing mechanisms in Celeribater manganoxidans DY25T: its adaption to the environment of polymetallic nodule.</title>
        <authorList>
            <person name="Wang X."/>
        </authorList>
    </citation>
    <scope>NUCLEOTIDE SEQUENCE [LARGE SCALE GENOMIC DNA]</scope>
    <source>
        <strain evidence="8 9">DY25</strain>
    </source>
</reference>
<comment type="subcellular location">
    <subcellularLocation>
        <location evidence="1">Membrane</location>
        <topology evidence="1">Multi-pass membrane protein</topology>
    </subcellularLocation>
</comment>
<dbReference type="InterPro" id="IPR050638">
    <property type="entry name" value="AA-Vitamin_Transporters"/>
</dbReference>
<feature type="transmembrane region" description="Helical" evidence="6">
    <location>
        <begin position="121"/>
        <end position="142"/>
    </location>
</feature>
<evidence type="ECO:0000256" key="5">
    <source>
        <dbReference type="ARBA" id="ARBA00023136"/>
    </source>
</evidence>
<evidence type="ECO:0000256" key="6">
    <source>
        <dbReference type="SAM" id="Phobius"/>
    </source>
</evidence>
<feature type="transmembrane region" description="Helical" evidence="6">
    <location>
        <begin position="239"/>
        <end position="259"/>
    </location>
</feature>
<keyword evidence="4 6" id="KW-1133">Transmembrane helix</keyword>
<feature type="transmembrane region" description="Helical" evidence="6">
    <location>
        <begin position="26"/>
        <end position="44"/>
    </location>
</feature>
<evidence type="ECO:0000313" key="9">
    <source>
        <dbReference type="Proteomes" id="UP000219050"/>
    </source>
</evidence>
<feature type="domain" description="EamA" evidence="7">
    <location>
        <begin position="5"/>
        <end position="134"/>
    </location>
</feature>
<feature type="transmembrane region" description="Helical" evidence="6">
    <location>
        <begin position="88"/>
        <end position="109"/>
    </location>
</feature>
<dbReference type="AlphaFoldDB" id="A0A291M2Y6"/>
<feature type="transmembrane region" description="Helical" evidence="6">
    <location>
        <begin position="179"/>
        <end position="198"/>
    </location>
</feature>
<dbReference type="SUPFAM" id="SSF103481">
    <property type="entry name" value="Multidrug resistance efflux transporter EmrE"/>
    <property type="match status" value="2"/>
</dbReference>
<accession>A0A291M2Y6</accession>
<protein>
    <submittedName>
        <fullName evidence="8">EamA family transporter</fullName>
    </submittedName>
</protein>
<dbReference type="KEGG" id="cmag:CBW24_05440"/>
<feature type="transmembrane region" description="Helical" evidence="6">
    <location>
        <begin position="148"/>
        <end position="167"/>
    </location>
</feature>
<feature type="transmembrane region" description="Helical" evidence="6">
    <location>
        <begin position="265"/>
        <end position="286"/>
    </location>
</feature>
<feature type="transmembrane region" description="Helical" evidence="6">
    <location>
        <begin position="210"/>
        <end position="227"/>
    </location>
</feature>
<dbReference type="EMBL" id="CP021404">
    <property type="protein sequence ID" value="ATI43326.1"/>
    <property type="molecule type" value="Genomic_DNA"/>
</dbReference>
<keyword evidence="9" id="KW-1185">Reference proteome</keyword>
<keyword evidence="3 6" id="KW-0812">Transmembrane</keyword>
<evidence type="ECO:0000256" key="4">
    <source>
        <dbReference type="ARBA" id="ARBA00022989"/>
    </source>
</evidence>
<evidence type="ECO:0000256" key="1">
    <source>
        <dbReference type="ARBA" id="ARBA00004141"/>
    </source>
</evidence>
<keyword evidence="5 6" id="KW-0472">Membrane</keyword>
<dbReference type="Proteomes" id="UP000219050">
    <property type="component" value="Chromosome"/>
</dbReference>
<proteinExistence type="inferred from homology"/>
<evidence type="ECO:0000259" key="7">
    <source>
        <dbReference type="Pfam" id="PF00892"/>
    </source>
</evidence>
<dbReference type="InterPro" id="IPR037185">
    <property type="entry name" value="EmrE-like"/>
</dbReference>
<dbReference type="InterPro" id="IPR000620">
    <property type="entry name" value="EamA_dom"/>
</dbReference>
<sequence length="317" mass="33571">MVGVLGFVWGSTFMVTELALEGMTPFWVAFIRLAFAALPMVVIWRLRGGRLALDPDNPPKLRAVALAGALSSAIPFLLLSWAQQFVTSGLAGTAMAAVTLIVLPLAHFLVPGERLTGRKALGVLVGFGGVLLLIGGDAFASTGAQLETWGRIACLGAAVCYAVNAITIRRLPPIDPMGLTAMMMLSAALIVLPVALIFEGVPPLPDARTLAALLTLGLVSTAAMNLLRVLVIRRAGPSFLTLVNYQVPLWSVVMGVVILREPVPPTLLSALVLILAGVALSQWQALRVLVLRRRRPGLGVTPTAQATARQIRLRDSD</sequence>
<dbReference type="GO" id="GO:0016020">
    <property type="term" value="C:membrane"/>
    <property type="evidence" value="ECO:0007669"/>
    <property type="project" value="UniProtKB-SubCell"/>
</dbReference>
<evidence type="ECO:0000313" key="8">
    <source>
        <dbReference type="EMBL" id="ATI43326.1"/>
    </source>
</evidence>
<dbReference type="PANTHER" id="PTHR32322:SF2">
    <property type="entry name" value="EAMA DOMAIN-CONTAINING PROTEIN"/>
    <property type="match status" value="1"/>
</dbReference>
<dbReference type="Pfam" id="PF00892">
    <property type="entry name" value="EamA"/>
    <property type="match status" value="2"/>
</dbReference>
<organism evidence="8 9">
    <name type="scientific">Pacificitalea manganoxidans</name>
    <dbReference type="NCBI Taxonomy" id="1411902"/>
    <lineage>
        <taxon>Bacteria</taxon>
        <taxon>Pseudomonadati</taxon>
        <taxon>Pseudomonadota</taxon>
        <taxon>Alphaproteobacteria</taxon>
        <taxon>Rhodobacterales</taxon>
        <taxon>Paracoccaceae</taxon>
        <taxon>Pacificitalea</taxon>
    </lineage>
</organism>
<dbReference type="PANTHER" id="PTHR32322">
    <property type="entry name" value="INNER MEMBRANE TRANSPORTER"/>
    <property type="match status" value="1"/>
</dbReference>
<comment type="similarity">
    <text evidence="2">Belongs to the EamA transporter family.</text>
</comment>
<gene>
    <name evidence="8" type="ORF">CBW24_05440</name>
</gene>
<evidence type="ECO:0000256" key="3">
    <source>
        <dbReference type="ARBA" id="ARBA00022692"/>
    </source>
</evidence>
<dbReference type="OrthoDB" id="9810556at2"/>
<feature type="transmembrane region" description="Helical" evidence="6">
    <location>
        <begin position="64"/>
        <end position="82"/>
    </location>
</feature>
<evidence type="ECO:0000256" key="2">
    <source>
        <dbReference type="ARBA" id="ARBA00007362"/>
    </source>
</evidence>
<feature type="domain" description="EamA" evidence="7">
    <location>
        <begin position="149"/>
        <end position="280"/>
    </location>
</feature>